<keyword evidence="10 13" id="KW-0472">Membrane</keyword>
<dbReference type="PANTHER" id="PTHR21329:SF3">
    <property type="entry name" value="PHOSPHATIDYLINOSITOL N-ACETYLGLUCOSAMINYLTRANSFERASE SUBUNIT Q"/>
    <property type="match status" value="1"/>
</dbReference>
<dbReference type="EMBL" id="CAJVPV010000037">
    <property type="protein sequence ID" value="CAG8439424.1"/>
    <property type="molecule type" value="Genomic_DNA"/>
</dbReference>
<evidence type="ECO:0000256" key="10">
    <source>
        <dbReference type="ARBA" id="ARBA00023136"/>
    </source>
</evidence>
<dbReference type="Pfam" id="PF04387">
    <property type="entry name" value="PTPLA"/>
    <property type="match status" value="1"/>
</dbReference>
<keyword evidence="7" id="KW-0276">Fatty acid metabolism</keyword>
<evidence type="ECO:0000256" key="13">
    <source>
        <dbReference type="SAM" id="Phobius"/>
    </source>
</evidence>
<evidence type="ECO:0000313" key="15">
    <source>
        <dbReference type="Proteomes" id="UP000789342"/>
    </source>
</evidence>
<evidence type="ECO:0000256" key="4">
    <source>
        <dbReference type="ARBA" id="ARBA00013122"/>
    </source>
</evidence>
<evidence type="ECO:0000256" key="6">
    <source>
        <dbReference type="ARBA" id="ARBA00022692"/>
    </source>
</evidence>
<evidence type="ECO:0000256" key="7">
    <source>
        <dbReference type="ARBA" id="ARBA00022832"/>
    </source>
</evidence>
<gene>
    <name evidence="14" type="ORF">AMORRO_LOCUS165</name>
</gene>
<feature type="transmembrane region" description="Helical" evidence="13">
    <location>
        <begin position="184"/>
        <end position="204"/>
    </location>
</feature>
<reference evidence="14" key="1">
    <citation type="submission" date="2021-06" db="EMBL/GenBank/DDBJ databases">
        <authorList>
            <person name="Kallberg Y."/>
            <person name="Tangrot J."/>
            <person name="Rosling A."/>
        </authorList>
    </citation>
    <scope>NUCLEOTIDE SEQUENCE</scope>
    <source>
        <strain evidence="14">CL551</strain>
    </source>
</reference>
<dbReference type="InterPro" id="IPR007720">
    <property type="entry name" value="PigQ/GPI1"/>
</dbReference>
<dbReference type="GO" id="GO:0005783">
    <property type="term" value="C:endoplasmic reticulum"/>
    <property type="evidence" value="ECO:0007669"/>
    <property type="project" value="TreeGrafter"/>
</dbReference>
<evidence type="ECO:0000256" key="12">
    <source>
        <dbReference type="ARBA" id="ARBA00023239"/>
    </source>
</evidence>
<name>A0A9N8V4E6_9GLOM</name>
<dbReference type="PANTHER" id="PTHR21329">
    <property type="entry name" value="PHOSPHATIDYLINOSITOL N-ACETYLGLUCOSAMINYLTRANSFERASE SUBUNIT Q-RELATED"/>
    <property type="match status" value="1"/>
</dbReference>
<feature type="transmembrane region" description="Helical" evidence="13">
    <location>
        <begin position="21"/>
        <end position="41"/>
    </location>
</feature>
<keyword evidence="15" id="KW-1185">Reference proteome</keyword>
<accession>A0A9N8V4E6</accession>
<keyword evidence="5" id="KW-0444">Lipid biosynthesis</keyword>
<comment type="pathway">
    <text evidence="2">Lipid metabolism; fatty acid biosynthesis.</text>
</comment>
<dbReference type="Pfam" id="PF05024">
    <property type="entry name" value="Gpi1"/>
    <property type="match status" value="1"/>
</dbReference>
<feature type="transmembrane region" description="Helical" evidence="13">
    <location>
        <begin position="828"/>
        <end position="852"/>
    </location>
</feature>
<comment type="similarity">
    <text evidence="3">Belongs to the very long-chain fatty acids dehydratase HACD family.</text>
</comment>
<feature type="transmembrane region" description="Helical" evidence="13">
    <location>
        <begin position="903"/>
        <end position="927"/>
    </location>
</feature>
<feature type="transmembrane region" description="Helical" evidence="13">
    <location>
        <begin position="147"/>
        <end position="172"/>
    </location>
</feature>
<sequence>MSTKASPETSNSASNASITGINAYLVLYNVVSWAGWTYVLGLTLSELAQNNLDFTTVYDRVGWLVTMVQTGAILEILHVIIGFVKSPLFTTTSQVMSRLILVWLIVDVFPEVRSHWAFATMVIAWSTTECIRYAYYGFNLVKKPPGWLLWCRYTFFFVLYPLGAGSEAILIYQSLPYSMQLSKIYYWIEIFILFGYIPGFYTMYTHMIGQRKKYLGKGKSKKTRKQTFNNVIFKVYRCRVSNFYFRGIRSSDSNGLRPYVEGHRTNVISQGTALLMHARLLGTLVSFGVGYITCYYNLVTKLFEAFNDIPSTTHKDLDFFFSLFLFLSIESRITSLDETTIIHTEPQLENILKGEEVFDLDEIKIFWPAYACSIKTKPGFLVGWNVRNFTTCIATVISNVNLTDLESTLSALSTDNSSSFVYMDEVCGAPPIVLGVMTTHFDERDDARNMLNAEGVAEKTKTASIWLHIQLQSNNMPSLRSIYHGGYRYSDVSLEIIFYKQPNPTRLQYLSLEPLVLDIQKNNGHKAEQDFTTIENMKKIISTKLHSSGKQRMPFNDMELILNQINSSFETEKAIISRCRFITARRHRSASVSETVKKSALGIGMFIKNIVLYPVHHLVSVIRPFLAHPIILFLMLVRIFADVVLRILNLRFPLWIFNGTALKDLFATSQQIDLRLQQASFWPWQYMLLRRRDWTNTATTRAQYISMWLVANDIIIGLTIGSFLINNSEYVANILLKDYLDYYTIAKLVSMIEWLMGWPAGLKLNSELDKFLGELFLWLIDWWRDCVITVGPLTPKIIELIGLSGVLGGTIVLSLLSDFLSFMTLHIYLFYMVAAKIFNWQLNILYSLFNLFQGKKWNTLRNRIDSCDYDLDQLLLGTILFTLLTFLFPTILVYYATFATSRVAVIFLQAVMETLLAFLNHFPLFAIMLRFKDPERLPGGLRFEICNPNYFAPHGIARMVQGIKSFWPRLDRYDAPDTRINVQRLIEPQKTTRIRKDRIMTAIKENANSDVFSIDSTFHAKQSFPQRVSYLFMQNLPIPLSAIFFQYLLLWKQLSSHYFSFYVLRCLVSGETIKHIARLQYPMLPETRPNLLSFWLFLKISFAEQE</sequence>
<evidence type="ECO:0000256" key="1">
    <source>
        <dbReference type="ARBA" id="ARBA00004141"/>
    </source>
</evidence>
<evidence type="ECO:0000256" key="11">
    <source>
        <dbReference type="ARBA" id="ARBA00023160"/>
    </source>
</evidence>
<dbReference type="GO" id="GO:0102158">
    <property type="term" value="F:very-long-chain (3R)-3-hydroxyacyl-CoA dehydratase activity"/>
    <property type="evidence" value="ECO:0007669"/>
    <property type="project" value="UniProtKB-EC"/>
</dbReference>
<comment type="caution">
    <text evidence="14">The sequence shown here is derived from an EMBL/GenBank/DDBJ whole genome shotgun (WGS) entry which is preliminary data.</text>
</comment>
<protein>
    <recommendedName>
        <fullName evidence="4">very-long-chain (3R)-3-hydroxyacyl-CoA dehydratase</fullName>
        <ecNumber evidence="4">4.2.1.134</ecNumber>
    </recommendedName>
</protein>
<keyword evidence="12" id="KW-0456">Lyase</keyword>
<feature type="transmembrane region" description="Helical" evidence="13">
    <location>
        <begin position="116"/>
        <end position="135"/>
    </location>
</feature>
<evidence type="ECO:0000313" key="14">
    <source>
        <dbReference type="EMBL" id="CAG8439424.1"/>
    </source>
</evidence>
<keyword evidence="6 13" id="KW-0812">Transmembrane</keyword>
<dbReference type="EC" id="4.2.1.134" evidence="4"/>
<feature type="transmembrane region" description="Helical" evidence="13">
    <location>
        <begin position="873"/>
        <end position="897"/>
    </location>
</feature>
<dbReference type="InterPro" id="IPR007482">
    <property type="entry name" value="Tyr_Pase-like_PTPLA"/>
</dbReference>
<dbReference type="AlphaFoldDB" id="A0A9N8V4E6"/>
<comment type="subcellular location">
    <subcellularLocation>
        <location evidence="1">Membrane</location>
        <topology evidence="1">Multi-pass membrane protein</topology>
    </subcellularLocation>
</comment>
<dbReference type="OrthoDB" id="70250at2759"/>
<dbReference type="GO" id="GO:0006633">
    <property type="term" value="P:fatty acid biosynthetic process"/>
    <property type="evidence" value="ECO:0007669"/>
    <property type="project" value="UniProtKB-KW"/>
</dbReference>
<keyword evidence="11" id="KW-0275">Fatty acid biosynthesis</keyword>
<keyword evidence="8 13" id="KW-1133">Transmembrane helix</keyword>
<feature type="transmembrane region" description="Helical" evidence="13">
    <location>
        <begin position="61"/>
        <end position="83"/>
    </location>
</feature>
<evidence type="ECO:0000256" key="3">
    <source>
        <dbReference type="ARBA" id="ARBA00007811"/>
    </source>
</evidence>
<keyword evidence="9" id="KW-0443">Lipid metabolism</keyword>
<feature type="transmembrane region" description="Helical" evidence="13">
    <location>
        <begin position="625"/>
        <end position="645"/>
    </location>
</feature>
<feature type="transmembrane region" description="Helical" evidence="13">
    <location>
        <begin position="797"/>
        <end position="816"/>
    </location>
</feature>
<dbReference type="GO" id="GO:0016020">
    <property type="term" value="C:membrane"/>
    <property type="evidence" value="ECO:0007669"/>
    <property type="project" value="UniProtKB-SubCell"/>
</dbReference>
<evidence type="ECO:0000256" key="8">
    <source>
        <dbReference type="ARBA" id="ARBA00022989"/>
    </source>
</evidence>
<proteinExistence type="inferred from homology"/>
<organism evidence="14 15">
    <name type="scientific">Acaulospora morrowiae</name>
    <dbReference type="NCBI Taxonomy" id="94023"/>
    <lineage>
        <taxon>Eukaryota</taxon>
        <taxon>Fungi</taxon>
        <taxon>Fungi incertae sedis</taxon>
        <taxon>Mucoromycota</taxon>
        <taxon>Glomeromycotina</taxon>
        <taxon>Glomeromycetes</taxon>
        <taxon>Diversisporales</taxon>
        <taxon>Acaulosporaceae</taxon>
        <taxon>Acaulospora</taxon>
    </lineage>
</organism>
<evidence type="ECO:0000256" key="2">
    <source>
        <dbReference type="ARBA" id="ARBA00005194"/>
    </source>
</evidence>
<evidence type="ECO:0000256" key="9">
    <source>
        <dbReference type="ARBA" id="ARBA00023098"/>
    </source>
</evidence>
<evidence type="ECO:0000256" key="5">
    <source>
        <dbReference type="ARBA" id="ARBA00022516"/>
    </source>
</evidence>
<dbReference type="GO" id="GO:0006506">
    <property type="term" value="P:GPI anchor biosynthetic process"/>
    <property type="evidence" value="ECO:0007669"/>
    <property type="project" value="InterPro"/>
</dbReference>
<dbReference type="Proteomes" id="UP000789342">
    <property type="component" value="Unassembled WGS sequence"/>
</dbReference>